<dbReference type="Proteomes" id="UP000018948">
    <property type="component" value="Unassembled WGS sequence"/>
</dbReference>
<protein>
    <submittedName>
        <fullName evidence="1">Uncharacterized protein</fullName>
    </submittedName>
</protein>
<accession>W2ZXY8</accession>
<dbReference type="AlphaFoldDB" id="W2ZXY8"/>
<proteinExistence type="predicted"/>
<gene>
    <name evidence="1" type="ORF">F442_03035</name>
</gene>
<organism evidence="1 2">
    <name type="scientific">Phytophthora nicotianae P10297</name>
    <dbReference type="NCBI Taxonomy" id="1317064"/>
    <lineage>
        <taxon>Eukaryota</taxon>
        <taxon>Sar</taxon>
        <taxon>Stramenopiles</taxon>
        <taxon>Oomycota</taxon>
        <taxon>Peronosporomycetes</taxon>
        <taxon>Peronosporales</taxon>
        <taxon>Peronosporaceae</taxon>
        <taxon>Phytophthora</taxon>
    </lineage>
</organism>
<comment type="caution">
    <text evidence="1">The sequence shown here is derived from an EMBL/GenBank/DDBJ whole genome shotgun (WGS) entry which is preliminary data.</text>
</comment>
<sequence>LTRRSLRVDVQAELPSLQSRRQPQTGECSFNHRRGSILRWRKISGCQMRIRCKRLRRTRIIHL</sequence>
<evidence type="ECO:0000313" key="2">
    <source>
        <dbReference type="Proteomes" id="UP000018948"/>
    </source>
</evidence>
<reference evidence="1 2" key="1">
    <citation type="submission" date="2013-11" db="EMBL/GenBank/DDBJ databases">
        <title>The Genome Sequence of Phytophthora parasitica P10297.</title>
        <authorList>
            <consortium name="The Broad Institute Genomics Platform"/>
            <person name="Russ C."/>
            <person name="Tyler B."/>
            <person name="Panabieres F."/>
            <person name="Shan W."/>
            <person name="Tripathy S."/>
            <person name="Grunwald N."/>
            <person name="Machado M."/>
            <person name="Johnson C.S."/>
            <person name="Walker B."/>
            <person name="Young S.K."/>
            <person name="Zeng Q."/>
            <person name="Gargeya S."/>
            <person name="Fitzgerald M."/>
            <person name="Haas B."/>
            <person name="Abouelleil A."/>
            <person name="Allen A.W."/>
            <person name="Alvarado L."/>
            <person name="Arachchi H.M."/>
            <person name="Berlin A.M."/>
            <person name="Chapman S.B."/>
            <person name="Gainer-Dewar J."/>
            <person name="Goldberg J."/>
            <person name="Griggs A."/>
            <person name="Gujja S."/>
            <person name="Hansen M."/>
            <person name="Howarth C."/>
            <person name="Imamovic A."/>
            <person name="Ireland A."/>
            <person name="Larimer J."/>
            <person name="McCowan C."/>
            <person name="Murphy C."/>
            <person name="Pearson M."/>
            <person name="Poon T.W."/>
            <person name="Priest M."/>
            <person name="Roberts A."/>
            <person name="Saif S."/>
            <person name="Shea T."/>
            <person name="Sisk P."/>
            <person name="Sykes S."/>
            <person name="Wortman J."/>
            <person name="Nusbaum C."/>
            <person name="Birren B."/>
        </authorList>
    </citation>
    <scope>NUCLEOTIDE SEQUENCE [LARGE SCALE GENOMIC DNA]</scope>
    <source>
        <strain evidence="1 2">P10297</strain>
    </source>
</reference>
<evidence type="ECO:0000313" key="1">
    <source>
        <dbReference type="EMBL" id="ETP51885.1"/>
    </source>
</evidence>
<feature type="non-terminal residue" evidence="1">
    <location>
        <position position="63"/>
    </location>
</feature>
<name>W2ZXY8_PHYNI</name>
<feature type="non-terminal residue" evidence="1">
    <location>
        <position position="1"/>
    </location>
</feature>
<dbReference type="EMBL" id="ANIY01000706">
    <property type="protein sequence ID" value="ETP51885.1"/>
    <property type="molecule type" value="Genomic_DNA"/>
</dbReference>